<comment type="caution">
    <text evidence="1">The sequence shown here is derived from an EMBL/GenBank/DDBJ whole genome shotgun (WGS) entry which is preliminary data.</text>
</comment>
<evidence type="ECO:0000313" key="2">
    <source>
        <dbReference type="Proteomes" id="UP000245119"/>
    </source>
</evidence>
<dbReference type="Proteomes" id="UP000245119">
    <property type="component" value="Linkage Group LG5"/>
</dbReference>
<evidence type="ECO:0000313" key="1">
    <source>
        <dbReference type="EMBL" id="PVD30514.1"/>
    </source>
</evidence>
<dbReference type="EMBL" id="PZQS01000005">
    <property type="protein sequence ID" value="PVD30514.1"/>
    <property type="molecule type" value="Genomic_DNA"/>
</dbReference>
<name>A0A2T7PAR4_POMCA</name>
<accession>A0A2T7PAR4</accession>
<proteinExistence type="predicted"/>
<gene>
    <name evidence="1" type="ORF">C0Q70_09781</name>
</gene>
<organism evidence="1 2">
    <name type="scientific">Pomacea canaliculata</name>
    <name type="common">Golden apple snail</name>
    <dbReference type="NCBI Taxonomy" id="400727"/>
    <lineage>
        <taxon>Eukaryota</taxon>
        <taxon>Metazoa</taxon>
        <taxon>Spiralia</taxon>
        <taxon>Lophotrochozoa</taxon>
        <taxon>Mollusca</taxon>
        <taxon>Gastropoda</taxon>
        <taxon>Caenogastropoda</taxon>
        <taxon>Architaenioglossa</taxon>
        <taxon>Ampullarioidea</taxon>
        <taxon>Ampullariidae</taxon>
        <taxon>Pomacea</taxon>
    </lineage>
</organism>
<dbReference type="AlphaFoldDB" id="A0A2T7PAR4"/>
<sequence>MSPNECKEGVLACNLINISINRSDVSSSVALCHSTESVNGHGLVLDVCFMNLQLAPGVRYCSGALCDEQMLCEQLARDVIQSSSTWCNQQMMWPEVVPMWTGHAWLRLRLVTFAWWDVRTGTDSCSVLCMPVAFDETAI</sequence>
<protein>
    <submittedName>
        <fullName evidence="1">Uncharacterized protein</fullName>
    </submittedName>
</protein>
<keyword evidence="2" id="KW-1185">Reference proteome</keyword>
<reference evidence="1 2" key="1">
    <citation type="submission" date="2018-04" db="EMBL/GenBank/DDBJ databases">
        <title>The genome of golden apple snail Pomacea canaliculata provides insight into stress tolerance and invasive adaptation.</title>
        <authorList>
            <person name="Liu C."/>
            <person name="Liu B."/>
            <person name="Ren Y."/>
            <person name="Zhang Y."/>
            <person name="Wang H."/>
            <person name="Li S."/>
            <person name="Jiang F."/>
            <person name="Yin L."/>
            <person name="Zhang G."/>
            <person name="Qian W."/>
            <person name="Fan W."/>
        </authorList>
    </citation>
    <scope>NUCLEOTIDE SEQUENCE [LARGE SCALE GENOMIC DNA]</scope>
    <source>
        <strain evidence="1">SZHN2017</strain>
        <tissue evidence="1">Muscle</tissue>
    </source>
</reference>